<proteinExistence type="predicted"/>
<dbReference type="Proteomes" id="UP000034228">
    <property type="component" value="Unassembled WGS sequence"/>
</dbReference>
<dbReference type="EMBL" id="LAHO01000017">
    <property type="protein sequence ID" value="KKO44303.1"/>
    <property type="molecule type" value="Genomic_DNA"/>
</dbReference>
<name>A0A0M2V572_9GAMM</name>
<feature type="chain" id="PRO_5005644306" description="Lipoprotein" evidence="1">
    <location>
        <begin position="21"/>
        <end position="110"/>
    </location>
</feature>
<dbReference type="RefSeq" id="WP_046558705.1">
    <property type="nucleotide sequence ID" value="NZ_LAHO01000017.1"/>
</dbReference>
<gene>
    <name evidence="2" type="ORF">WG68_15850</name>
</gene>
<keyword evidence="1" id="KW-0732">Signal</keyword>
<feature type="signal peptide" evidence="1">
    <location>
        <begin position="1"/>
        <end position="20"/>
    </location>
</feature>
<reference evidence="2 3" key="1">
    <citation type="submission" date="2015-03" db="EMBL/GenBank/DDBJ databases">
        <title>Draft genome sequences of two protease-producing strains of Arsukibacterium isolated from two cold and alkaline environments.</title>
        <authorList>
            <person name="Lylloff J.E."/>
            <person name="Skov L.B."/>
            <person name="Jepsen M."/>
            <person name="Hallin P.F."/>
            <person name="Sorensen S.J."/>
            <person name="Stougaard P."/>
            <person name="Glaring M.A."/>
        </authorList>
    </citation>
    <scope>NUCLEOTIDE SEQUENCE [LARGE SCALE GENOMIC DNA]</scope>
    <source>
        <strain evidence="2 3">GCM72</strain>
    </source>
</reference>
<accession>A0A0M2V572</accession>
<dbReference type="OrthoDB" id="6386044at2"/>
<sequence length="110" mass="11952">MKKVVAIVVMAGIISLTGCASSSPWDGMPYQEATAWQGIGVQAFDARALRSNGFTPTDAKEWIQVGISSPQTIIEWNKAGFSPRNASKWIAKNFSLDKAIEYKSKGLTVE</sequence>
<evidence type="ECO:0008006" key="4">
    <source>
        <dbReference type="Google" id="ProtNLM"/>
    </source>
</evidence>
<dbReference type="PATRIC" id="fig|336831.14.peg.543"/>
<evidence type="ECO:0000313" key="3">
    <source>
        <dbReference type="Proteomes" id="UP000034228"/>
    </source>
</evidence>
<evidence type="ECO:0000313" key="2">
    <source>
        <dbReference type="EMBL" id="KKO44303.1"/>
    </source>
</evidence>
<comment type="caution">
    <text evidence="2">The sequence shown here is derived from an EMBL/GenBank/DDBJ whole genome shotgun (WGS) entry which is preliminary data.</text>
</comment>
<organism evidence="2 3">
    <name type="scientific">Arsukibacterium ikkense</name>
    <dbReference type="NCBI Taxonomy" id="336831"/>
    <lineage>
        <taxon>Bacteria</taxon>
        <taxon>Pseudomonadati</taxon>
        <taxon>Pseudomonadota</taxon>
        <taxon>Gammaproteobacteria</taxon>
        <taxon>Chromatiales</taxon>
        <taxon>Chromatiaceae</taxon>
        <taxon>Arsukibacterium</taxon>
    </lineage>
</organism>
<dbReference type="AlphaFoldDB" id="A0A0M2V572"/>
<keyword evidence="3" id="KW-1185">Reference proteome</keyword>
<evidence type="ECO:0000256" key="1">
    <source>
        <dbReference type="SAM" id="SignalP"/>
    </source>
</evidence>
<protein>
    <recommendedName>
        <fullName evidence="4">Lipoprotein</fullName>
    </recommendedName>
</protein>
<dbReference type="PROSITE" id="PS51257">
    <property type="entry name" value="PROKAR_LIPOPROTEIN"/>
    <property type="match status" value="1"/>
</dbReference>